<proteinExistence type="predicted"/>
<dbReference type="GO" id="GO:0006888">
    <property type="term" value="P:endoplasmic reticulum to Golgi vesicle-mediated transport"/>
    <property type="evidence" value="ECO:0007669"/>
    <property type="project" value="TreeGrafter"/>
</dbReference>
<keyword evidence="3" id="KW-1185">Reference proteome</keyword>
<evidence type="ECO:0000259" key="1">
    <source>
        <dbReference type="Pfam" id="PF05050"/>
    </source>
</evidence>
<dbReference type="GO" id="GO:0005886">
    <property type="term" value="C:plasma membrane"/>
    <property type="evidence" value="ECO:0007669"/>
    <property type="project" value="TreeGrafter"/>
</dbReference>
<name>A0AAV3XED0_9CYAN</name>
<dbReference type="GO" id="GO:0016197">
    <property type="term" value="P:endosomal transport"/>
    <property type="evidence" value="ECO:0007669"/>
    <property type="project" value="TreeGrafter"/>
</dbReference>
<dbReference type="Proteomes" id="UP001050975">
    <property type="component" value="Unassembled WGS sequence"/>
</dbReference>
<dbReference type="SUPFAM" id="SSF53335">
    <property type="entry name" value="S-adenosyl-L-methionine-dependent methyltransferases"/>
    <property type="match status" value="1"/>
</dbReference>
<sequence>MKQKIKSMIQLSLRSFDIEIARYSSLKATARKARDMELLLSMPDDRAAEVLKNMRKSRSQIRQDLFVLSQLNFKKNGYFVEFGATNGVTLSNTYLLEKEFGWTGILAEPAICWHDDLKKNRNAKIETRCVWKDSSSTVNFNEIAEYSTINSYSDKDKHKERRKKGKIYEVKTISLNELLEKHEAPVDIDYLSIDTEGSEFEILNNFDFSKHSFKVITCEHNFTPMREKIFELLVKNGYVRKLEKISDFDDWYVRLDVASVSSGAS</sequence>
<evidence type="ECO:0000313" key="3">
    <source>
        <dbReference type="Proteomes" id="UP001050975"/>
    </source>
</evidence>
<dbReference type="InterPro" id="IPR053202">
    <property type="entry name" value="EGF_Rcpt_Signaling_Reg"/>
</dbReference>
<accession>A0AAV3XED0</accession>
<organism evidence="2 3">
    <name type="scientific">Microseira wollei NIES-4236</name>
    <dbReference type="NCBI Taxonomy" id="2530354"/>
    <lineage>
        <taxon>Bacteria</taxon>
        <taxon>Bacillati</taxon>
        <taxon>Cyanobacteriota</taxon>
        <taxon>Cyanophyceae</taxon>
        <taxon>Oscillatoriophycideae</taxon>
        <taxon>Aerosakkonematales</taxon>
        <taxon>Aerosakkonemataceae</taxon>
        <taxon>Microseira</taxon>
    </lineage>
</organism>
<comment type="caution">
    <text evidence="2">The sequence shown here is derived from an EMBL/GenBank/DDBJ whole genome shotgun (WGS) entry which is preliminary data.</text>
</comment>
<dbReference type="InterPro" id="IPR006342">
    <property type="entry name" value="FkbM_mtfrase"/>
</dbReference>
<dbReference type="PANTHER" id="PTHR34009:SF2">
    <property type="entry name" value="PROTEIN STAR"/>
    <property type="match status" value="1"/>
</dbReference>
<dbReference type="EMBL" id="BLAY01000074">
    <property type="protein sequence ID" value="GET39781.1"/>
    <property type="molecule type" value="Genomic_DNA"/>
</dbReference>
<evidence type="ECO:0000313" key="2">
    <source>
        <dbReference type="EMBL" id="GET39781.1"/>
    </source>
</evidence>
<feature type="domain" description="Methyltransferase FkbM" evidence="1">
    <location>
        <begin position="82"/>
        <end position="238"/>
    </location>
</feature>
<dbReference type="AlphaFoldDB" id="A0AAV3XED0"/>
<dbReference type="PANTHER" id="PTHR34009">
    <property type="entry name" value="PROTEIN STAR"/>
    <property type="match status" value="1"/>
</dbReference>
<dbReference type="NCBIfam" id="TIGR01444">
    <property type="entry name" value="fkbM_fam"/>
    <property type="match status" value="1"/>
</dbReference>
<dbReference type="Pfam" id="PF05050">
    <property type="entry name" value="Methyltransf_21"/>
    <property type="match status" value="1"/>
</dbReference>
<gene>
    <name evidence="2" type="ORF">MiSe_45530</name>
</gene>
<dbReference type="GO" id="GO:0005737">
    <property type="term" value="C:cytoplasm"/>
    <property type="evidence" value="ECO:0007669"/>
    <property type="project" value="GOC"/>
</dbReference>
<protein>
    <recommendedName>
        <fullName evidence="1">Methyltransferase FkbM domain-containing protein</fullName>
    </recommendedName>
</protein>
<dbReference type="InterPro" id="IPR029063">
    <property type="entry name" value="SAM-dependent_MTases_sf"/>
</dbReference>
<reference evidence="2" key="1">
    <citation type="submission" date="2019-10" db="EMBL/GenBank/DDBJ databases">
        <title>Draft genome sequece of Microseira wollei NIES-4236.</title>
        <authorList>
            <person name="Yamaguchi H."/>
            <person name="Suzuki S."/>
            <person name="Kawachi M."/>
        </authorList>
    </citation>
    <scope>NUCLEOTIDE SEQUENCE</scope>
    <source>
        <strain evidence="2">NIES-4236</strain>
    </source>
</reference>
<dbReference type="Gene3D" id="3.40.50.150">
    <property type="entry name" value="Vaccinia Virus protein VP39"/>
    <property type="match status" value="1"/>
</dbReference>